<feature type="compositionally biased region" description="Polar residues" evidence="3">
    <location>
        <begin position="325"/>
        <end position="341"/>
    </location>
</feature>
<dbReference type="InterPro" id="IPR000980">
    <property type="entry name" value="SH2"/>
</dbReference>
<feature type="region of interest" description="Disordered" evidence="3">
    <location>
        <begin position="256"/>
        <end position="360"/>
    </location>
</feature>
<keyword evidence="6" id="KW-1185">Reference proteome</keyword>
<dbReference type="InterPro" id="IPR051846">
    <property type="entry name" value="SH2_domain_adapters"/>
</dbReference>
<dbReference type="InterPro" id="IPR036860">
    <property type="entry name" value="SH2_dom_sf"/>
</dbReference>
<dbReference type="SUPFAM" id="SSF55550">
    <property type="entry name" value="SH2 domain"/>
    <property type="match status" value="1"/>
</dbReference>
<dbReference type="PROSITE" id="PS50001">
    <property type="entry name" value="SH2"/>
    <property type="match status" value="1"/>
</dbReference>
<dbReference type="PANTHER" id="PTHR15127">
    <property type="entry name" value="HEAVYWEIGHT, ISOFORM A"/>
    <property type="match status" value="1"/>
</dbReference>
<evidence type="ECO:0000256" key="1">
    <source>
        <dbReference type="ARBA" id="ARBA00022999"/>
    </source>
</evidence>
<feature type="region of interest" description="Disordered" evidence="3">
    <location>
        <begin position="376"/>
        <end position="416"/>
    </location>
</feature>
<gene>
    <name evidence="5" type="ORF">MAR_022177</name>
</gene>
<accession>A0ABY7DMP4</accession>
<dbReference type="EMBL" id="CP111014">
    <property type="protein sequence ID" value="WAQ97804.1"/>
    <property type="molecule type" value="Genomic_DNA"/>
</dbReference>
<dbReference type="Proteomes" id="UP001164746">
    <property type="component" value="Chromosome 3"/>
</dbReference>
<feature type="compositionally biased region" description="Polar residues" evidence="3">
    <location>
        <begin position="266"/>
        <end position="282"/>
    </location>
</feature>
<feature type="compositionally biased region" description="Polar residues" evidence="3">
    <location>
        <begin position="92"/>
        <end position="111"/>
    </location>
</feature>
<dbReference type="PANTHER" id="PTHR15127:SF32">
    <property type="entry name" value="HEAVYWEIGHT, ISOFORM A"/>
    <property type="match status" value="1"/>
</dbReference>
<sequence length="501" mass="56080">MSAIYSRAFDHFSDDIDDAPYSDPEHQPGMLGPGGGGRHNLECGDDEAEYNDPEAAQYIDFDDQFQGHPAGTEKVQRRPHVQRAVSLEEEYSQPSDRLSRPPQTRNSSQDYTEPYHTQGGLVKREAQAPKLPVEDIYELAKNVHDPHEQQNTAGCYGDGQYNKLGQLMGQMQGVNITSSTHMSESYDHLNSWSHNSTAQVTPGSPGQGSKPQARTGSSGADDVFTSPGPPHIPPNYEEPWDSEIGQKRFHRIVGRAEKQHERRQSNESSAPSQVLKQQTNMDTRNESAPKRTPPTRPPPTVSDRNQRSRHAEGNVYETAWVGMSAGQNQGQSSVSASQSEVKPTIRPSLPPGTLPSNYEDAWDLPEKQKEFEAKLQLARKKRESEGQIHVQDTKEEGAGNESRFSRKSGAVPPTEMRRVDSCQAMYALAEKVDMYIPLKEQVFYHGRLKRSEAERMLNVFKEGSYLVRCSETSRNDYSLTLNMPKKIVGKKLDILAKKNCK</sequence>
<feature type="domain" description="SH2" evidence="4">
    <location>
        <begin position="443"/>
        <end position="481"/>
    </location>
</feature>
<evidence type="ECO:0000313" key="5">
    <source>
        <dbReference type="EMBL" id="WAQ97804.1"/>
    </source>
</evidence>
<evidence type="ECO:0000259" key="4">
    <source>
        <dbReference type="PROSITE" id="PS50001"/>
    </source>
</evidence>
<feature type="compositionally biased region" description="Basic and acidic residues" evidence="3">
    <location>
        <begin position="382"/>
        <end position="397"/>
    </location>
</feature>
<feature type="region of interest" description="Disordered" evidence="3">
    <location>
        <begin position="185"/>
        <end position="243"/>
    </location>
</feature>
<dbReference type="Pfam" id="PF00017">
    <property type="entry name" value="SH2"/>
    <property type="match status" value="1"/>
</dbReference>
<protein>
    <submittedName>
        <fullName evidence="5">SHF-like protein</fullName>
    </submittedName>
</protein>
<feature type="region of interest" description="Disordered" evidence="3">
    <location>
        <begin position="1"/>
        <end position="123"/>
    </location>
</feature>
<organism evidence="5 6">
    <name type="scientific">Mya arenaria</name>
    <name type="common">Soft-shell clam</name>
    <dbReference type="NCBI Taxonomy" id="6604"/>
    <lineage>
        <taxon>Eukaryota</taxon>
        <taxon>Metazoa</taxon>
        <taxon>Spiralia</taxon>
        <taxon>Lophotrochozoa</taxon>
        <taxon>Mollusca</taxon>
        <taxon>Bivalvia</taxon>
        <taxon>Autobranchia</taxon>
        <taxon>Heteroconchia</taxon>
        <taxon>Euheterodonta</taxon>
        <taxon>Imparidentia</taxon>
        <taxon>Neoheterodontei</taxon>
        <taxon>Myida</taxon>
        <taxon>Myoidea</taxon>
        <taxon>Myidae</taxon>
        <taxon>Mya</taxon>
    </lineage>
</organism>
<name>A0ABY7DMP4_MYAAR</name>
<feature type="compositionally biased region" description="Polar residues" evidence="3">
    <location>
        <begin position="185"/>
        <end position="218"/>
    </location>
</feature>
<evidence type="ECO:0000256" key="3">
    <source>
        <dbReference type="SAM" id="MobiDB-lite"/>
    </source>
</evidence>
<keyword evidence="1 2" id="KW-0727">SH2 domain</keyword>
<feature type="compositionally biased region" description="Basic and acidic residues" evidence="3">
    <location>
        <begin position="256"/>
        <end position="265"/>
    </location>
</feature>
<evidence type="ECO:0000256" key="2">
    <source>
        <dbReference type="PROSITE-ProRule" id="PRU00191"/>
    </source>
</evidence>
<evidence type="ECO:0000313" key="6">
    <source>
        <dbReference type="Proteomes" id="UP001164746"/>
    </source>
</evidence>
<feature type="compositionally biased region" description="Pro residues" evidence="3">
    <location>
        <begin position="291"/>
        <end position="300"/>
    </location>
</feature>
<proteinExistence type="predicted"/>
<reference evidence="5" key="1">
    <citation type="submission" date="2022-11" db="EMBL/GenBank/DDBJ databases">
        <title>Centuries of genome instability and evolution in soft-shell clam transmissible cancer (bioRxiv).</title>
        <authorList>
            <person name="Hart S.F.M."/>
            <person name="Yonemitsu M.A."/>
            <person name="Giersch R.M."/>
            <person name="Beal B.F."/>
            <person name="Arriagada G."/>
            <person name="Davis B.W."/>
            <person name="Ostrander E.A."/>
            <person name="Goff S.P."/>
            <person name="Metzger M.J."/>
        </authorList>
    </citation>
    <scope>NUCLEOTIDE SEQUENCE</scope>
    <source>
        <strain evidence="5">MELC-2E11</strain>
        <tissue evidence="5">Siphon/mantle</tissue>
    </source>
</reference>
<feature type="compositionally biased region" description="Acidic residues" evidence="3">
    <location>
        <begin position="43"/>
        <end position="52"/>
    </location>
</feature>
<dbReference type="Gene3D" id="3.30.505.10">
    <property type="entry name" value="SH2 domain"/>
    <property type="match status" value="1"/>
</dbReference>